<dbReference type="PANTHER" id="PTHR44444:SF6">
    <property type="entry name" value="LAMININ G DOMAIN-CONTAINING PROTEIN"/>
    <property type="match status" value="1"/>
</dbReference>
<dbReference type="InterPro" id="IPR013320">
    <property type="entry name" value="ConA-like_dom_sf"/>
</dbReference>
<dbReference type="Proteomes" id="UP001152320">
    <property type="component" value="Chromosome 10"/>
</dbReference>
<evidence type="ECO:0000313" key="5">
    <source>
        <dbReference type="Proteomes" id="UP001152320"/>
    </source>
</evidence>
<keyword evidence="2" id="KW-0472">Membrane</keyword>
<evidence type="ECO:0000313" key="4">
    <source>
        <dbReference type="EMBL" id="KAJ8035238.1"/>
    </source>
</evidence>
<feature type="transmembrane region" description="Helical" evidence="2">
    <location>
        <begin position="1060"/>
        <end position="1078"/>
    </location>
</feature>
<sequence length="1244" mass="140205">MLACRQTIICTVWLICEVCVLARPNLEATEGAGEESSKQDGDQIAPEQIRQEPPPGDAAPPGQLQETIELLRSVSLQYPPTIYTPPFYVPLSYACLPGDVVVLEVLVDTDLAKRVRIFSKTKYCEVADTRLTYEHLDLPDIVTYRPDALNKKSVNIYNGVVSLWIVNRNEYWLRRSFNSIKKFSLVSNEYPLEFRSPFERPRREDVKLAKSCLSWVSEMMLLTNIDSLLQCLPERGALQLANFPIPLSENRRGVSRLIGKVQDPDQRHYFKIEKNNPKFTFSLLLYIKEYCRHQLCSIYHRKTSHDNRYITPLVFMTTEGKTHFQITQHDGQYRSMLNHFILPKNEWFRMTLQVNGVSWSISVHYKNFTRHHTSGVGAPFREPVHYSDDEGFTHLGGSDAVPSFKGYIADVKLWRQQLKTPSKLKAPNATHTIRKLQLQEYYASCINLHTRLSWAFKSYLEVILNYQRRVTCKSFEEYAHSFREIPNFCTARVKVTVPKDLKFVYQALRTAATVTRYYDSQAKPLVGNMLMAEAEKILKAHGLDRYDELLNLLKQASCFDHHEGSAMLGVMYSAGLKGKKNPSKGLMYTLVAAEEGNIMAQSALGFRHLYGIGGLDQDYDYAYYYLKDVADKAVRDKEKHSADSVTTEIVRLTDSAQLQYHSGERGDYFQWMKFQASKGITDAQINIARMLFWGQMGVNRDIEAAVELYRLNAEQNPLNAVAQYDYGIVLMRGQGTKKDIPKALEQLNKSAELGHAPAYTALGWHQLNAVKNYEEAAKYFEKADKMGHRDAAHNLGFMHSTGKYPGKGRDRATAFRYYKRAADAGHMDAGAVTSGIYKTGHESMDPDSELAARWAYKIAVQHGEFGKLLRKGLEAFLSTSWDVSMLYYLMAAEAGLEIAQFNLAYLCEENYEGVADRYFKRGCQWKYYEMASLSPNPNSATLLKMGEYYWYGHGGMNDTELAIGYYVAAAQNRVPEAIFNLAYISEMGIEIPVQYLKSLGVRKTIYQGNQLEEVAKALYRICRDHNSGEAYIPCGLALTRMYLAEVYRNHPYACQLSTCAVAAVIIAVVVAMVTSYYARQRRELERQQATSLYHALQNGNMNATSSQTGGTAAASRNHGATSRDAGDPSGSTTSPPKRRTLVTSQVSETDETTTSHTTDHQRNLPESTSHGSSSGVEGNDTGDSSTGGDISQLQAPTVLDSDDPLLQAKVARLPEAVVLEEDTDLHHRILGASSDEETEEVPTV</sequence>
<gene>
    <name evidence="4" type="ORF">HOLleu_22400</name>
</gene>
<proteinExistence type="predicted"/>
<dbReference type="PANTHER" id="PTHR44444">
    <property type="entry name" value="PROTEIN SEL-1 HOMOLOG 3"/>
    <property type="match status" value="1"/>
</dbReference>
<dbReference type="InterPro" id="IPR042756">
    <property type="entry name" value="Sel-1L3"/>
</dbReference>
<feature type="chain" id="PRO_5040435178" evidence="3">
    <location>
        <begin position="23"/>
        <end position="1244"/>
    </location>
</feature>
<dbReference type="OrthoDB" id="272077at2759"/>
<dbReference type="SMART" id="SM00671">
    <property type="entry name" value="SEL1"/>
    <property type="match status" value="8"/>
</dbReference>
<dbReference type="Pfam" id="PF08238">
    <property type="entry name" value="Sel1"/>
    <property type="match status" value="8"/>
</dbReference>
<dbReference type="SUPFAM" id="SSF49899">
    <property type="entry name" value="Concanavalin A-like lectins/glucanases"/>
    <property type="match status" value="1"/>
</dbReference>
<comment type="caution">
    <text evidence="4">The sequence shown here is derived from an EMBL/GenBank/DDBJ whole genome shotgun (WGS) entry which is preliminary data.</text>
</comment>
<organism evidence="4 5">
    <name type="scientific">Holothuria leucospilota</name>
    <name type="common">Black long sea cucumber</name>
    <name type="synonym">Mertensiothuria leucospilota</name>
    <dbReference type="NCBI Taxonomy" id="206669"/>
    <lineage>
        <taxon>Eukaryota</taxon>
        <taxon>Metazoa</taxon>
        <taxon>Echinodermata</taxon>
        <taxon>Eleutherozoa</taxon>
        <taxon>Echinozoa</taxon>
        <taxon>Holothuroidea</taxon>
        <taxon>Aspidochirotacea</taxon>
        <taxon>Aspidochirotida</taxon>
        <taxon>Holothuriidae</taxon>
        <taxon>Holothuria</taxon>
    </lineage>
</organism>
<keyword evidence="5" id="KW-1185">Reference proteome</keyword>
<dbReference type="InterPro" id="IPR006597">
    <property type="entry name" value="Sel1-like"/>
</dbReference>
<feature type="region of interest" description="Disordered" evidence="1">
    <location>
        <begin position="1100"/>
        <end position="1199"/>
    </location>
</feature>
<keyword evidence="2" id="KW-1133">Transmembrane helix</keyword>
<dbReference type="AlphaFoldDB" id="A0A9Q1BXL4"/>
<feature type="compositionally biased region" description="Low complexity" evidence="1">
    <location>
        <begin position="1103"/>
        <end position="1115"/>
    </location>
</feature>
<accession>A0A9Q1BXL4</accession>
<feature type="compositionally biased region" description="Polar residues" evidence="1">
    <location>
        <begin position="1164"/>
        <end position="1176"/>
    </location>
</feature>
<reference evidence="4" key="1">
    <citation type="submission" date="2021-10" db="EMBL/GenBank/DDBJ databases">
        <title>Tropical sea cucumber genome reveals ecological adaptation and Cuvierian tubules defense mechanism.</title>
        <authorList>
            <person name="Chen T."/>
        </authorList>
    </citation>
    <scope>NUCLEOTIDE SEQUENCE</scope>
    <source>
        <strain evidence="4">Nanhai2018</strain>
        <tissue evidence="4">Muscle</tissue>
    </source>
</reference>
<name>A0A9Q1BXL4_HOLLE</name>
<keyword evidence="3" id="KW-0732">Signal</keyword>
<dbReference type="EMBL" id="JAIZAY010000010">
    <property type="protein sequence ID" value="KAJ8035238.1"/>
    <property type="molecule type" value="Genomic_DNA"/>
</dbReference>
<evidence type="ECO:0000256" key="1">
    <source>
        <dbReference type="SAM" id="MobiDB-lite"/>
    </source>
</evidence>
<feature type="compositionally biased region" description="Polar residues" evidence="1">
    <location>
        <begin position="1129"/>
        <end position="1146"/>
    </location>
</feature>
<feature type="region of interest" description="Disordered" evidence="1">
    <location>
        <begin position="30"/>
        <end position="61"/>
    </location>
</feature>
<dbReference type="SUPFAM" id="SSF81901">
    <property type="entry name" value="HCP-like"/>
    <property type="match status" value="3"/>
</dbReference>
<evidence type="ECO:0000256" key="2">
    <source>
        <dbReference type="SAM" id="Phobius"/>
    </source>
</evidence>
<dbReference type="InterPro" id="IPR011990">
    <property type="entry name" value="TPR-like_helical_dom_sf"/>
</dbReference>
<feature type="signal peptide" evidence="3">
    <location>
        <begin position="1"/>
        <end position="22"/>
    </location>
</feature>
<protein>
    <submittedName>
        <fullName evidence="4">Protein sel-1-like 3</fullName>
    </submittedName>
</protein>
<keyword evidence="2" id="KW-0812">Transmembrane</keyword>
<dbReference type="Gene3D" id="1.25.40.10">
    <property type="entry name" value="Tetratricopeptide repeat domain"/>
    <property type="match status" value="3"/>
</dbReference>
<evidence type="ECO:0000256" key="3">
    <source>
        <dbReference type="SAM" id="SignalP"/>
    </source>
</evidence>